<evidence type="ECO:0000256" key="1">
    <source>
        <dbReference type="SAM" id="Coils"/>
    </source>
</evidence>
<dbReference type="RefSeq" id="WP_275470164.1">
    <property type="nucleotide sequence ID" value="NZ_CP110233.1"/>
</dbReference>
<evidence type="ECO:0000313" key="3">
    <source>
        <dbReference type="Proteomes" id="UP001179647"/>
    </source>
</evidence>
<dbReference type="EMBL" id="CP110233">
    <property type="protein sequence ID" value="WEG74364.1"/>
    <property type="molecule type" value="Genomic_DNA"/>
</dbReference>
<keyword evidence="3" id="KW-1185">Reference proteome</keyword>
<accession>A0AAF0CWM2</accession>
<keyword evidence="1" id="KW-0175">Coiled coil</keyword>
<protein>
    <recommendedName>
        <fullName evidence="4">Peptidase S74 domain-containing protein</fullName>
    </recommendedName>
</protein>
<gene>
    <name evidence="2" type="ORF">OL234_10690</name>
</gene>
<keyword evidence="2" id="KW-0614">Plasmid</keyword>
<organism evidence="2 3">
    <name type="scientific">Vagococcus intermedius</name>
    <dbReference type="NCBI Taxonomy" id="2991418"/>
    <lineage>
        <taxon>Bacteria</taxon>
        <taxon>Bacillati</taxon>
        <taxon>Bacillota</taxon>
        <taxon>Bacilli</taxon>
        <taxon>Lactobacillales</taxon>
        <taxon>Enterococcaceae</taxon>
        <taxon>Vagococcus</taxon>
    </lineage>
</organism>
<dbReference type="Proteomes" id="UP001179647">
    <property type="component" value="Plasmid unnamed1"/>
</dbReference>
<sequence>MIKVSEAFNTAFKSDAREIHARITIKTKNGTKIFTNNDLYTFEYNGGSLSGDSYGIGSTVANSLNFTLCSAVDGLSQMDEVQLEIGIKIDEGSIEYTNMGMFIISEYVDVDKNENKTSVECFDRMLLLEGNYKSKLKYPAQIADVALEIANLAGAEINKSSFSRLSKTTIKEIKGYSYRQALGFIAQFECGFVTFDRDGLLDIRQPANTNYKVTTSEYFMKGLRKNDLMYRLGGIRVTVPGTDNSESKTLKVGNAKGSQIILENPVMTENILKNIYQQIEHINYYPFTLDWRGNPSVEAGDWITMQDNKGNEFKSLNLTYKLSFSGGIKAVSSADTQVQSEVSYQFKGPMQQKLDKLTGLINDAGIAVNWGLDEPPNPKEGDIWFKKNGPDSEIWIFQDGSWKLELSNKLSEEIEKQINELDELSQVQKEKIEQSLKESQKAIEEAGFSKQSADEADKKAEKAIKEAGFSKGLSESTQKELINSQKELTIVKDSADKAIQDAEKALDNIENIEIGGRNYFLNSSKLDQTNILPYSGSKLHLVTQNVEVNEWNTKTATNFQFTTTPINQIGVLIVGRNILYPERHYGEEFITSTYILNNGTVPFTISDNAGGNLVIPPKIPMRAIIKNPKATVGAGYQINITAQTTGINFTIWHPKMEVGNKPTDYSPAPEDAELEIMKINGELTSKASQKDIDKLNQTVTNHEVSIKQNAKELEAKADNSIVDTINKTVKNQSSQIKLNSDALKLKAEKSYVDQKNSELDSKVSSEFTVQAGKISANSKDITEQGTKLGKLESSADKMVSELTELKNQEIGGRNYFPYTYTTGVENISSWSTPMILNKELNKTKLIPGETYRIRYSYRQEEDPTPYVPFSQNAHGTLLLYSGVEGHPNVYLGGLENNVEDAKTWKKGTIRTRQAVFTMPKDISMPTQYRIISYTFRAMKKDNPSTFVKTLTGTFFDIKIEKGDKYTDWSPAPEDNIEKLSKIEQTIDGIQETVKNKTDQSQTTQLAGQITTVIKDVNGNKTEILTTKNQIKELITSTDGRFVEVNKQLNGIQTTVKNKAEQTQVTTIAGQLTTVMKNVDGHEAKITANTKLINSKVSKGEVSSQINIESDNILIDTSGKLVLSAETIRIKGKSFLDAAVIKDLSVTSAKIANLSVTNAKIASLNVSKLTAGTINTGNIKIASTLEMTGENGTLNGHYDYDEPVGQAILPRRFVGSWQLGRRLMRFVGETYDSKTGKKYYTNTYFGQDQVKMRKYRNGDPNDIVGRIDMSVYKESRIDVVNDYSQIESVRSMTSMTGKGLQGRIIGAMSLTTRAGFNGESDHLSKFLYIYPVNTWNPGKSSHAFRIRYHGENSVKLYEINSTFIYNATGGGAYDVKISSNGNLKSSRGTYNTSNLNTIQRSSQAKAIVGDKSLSKIVNLTPTSWKKKIENKDSKLANLKTLSNQIQVGYTIEDLQKAGLDNCLVINEDTGEADDYRVELVLPYLVEAIKSLSEEVTQLKENKLEEYTNGNRNHTGRLAAVS</sequence>
<evidence type="ECO:0000313" key="2">
    <source>
        <dbReference type="EMBL" id="WEG74364.1"/>
    </source>
</evidence>
<geneLocation type="plasmid" evidence="2 3">
    <name>unnamed1</name>
</geneLocation>
<proteinExistence type="predicted"/>
<reference evidence="2" key="1">
    <citation type="submission" date="2022-10" db="EMBL/GenBank/DDBJ databases">
        <title>Vagococcus sp. isolated from poultry meat.</title>
        <authorList>
            <person name="Johansson P."/>
            <person name="Bjorkroth J."/>
        </authorList>
    </citation>
    <scope>NUCLEOTIDE SEQUENCE</scope>
    <source>
        <strain evidence="2">STAA11</strain>
        <plasmid evidence="2">unnamed1</plasmid>
    </source>
</reference>
<feature type="coiled-coil region" evidence="1">
    <location>
        <begin position="404"/>
        <end position="438"/>
    </location>
</feature>
<name>A0AAF0CWM2_9ENTE</name>
<dbReference type="KEGG" id="vie:OL234_10690"/>
<evidence type="ECO:0008006" key="4">
    <source>
        <dbReference type="Google" id="ProtNLM"/>
    </source>
</evidence>